<dbReference type="OrthoDB" id="9791488at2"/>
<organism evidence="3 4">
    <name type="scientific">Desulforamulus profundi</name>
    <dbReference type="NCBI Taxonomy" id="1383067"/>
    <lineage>
        <taxon>Bacteria</taxon>
        <taxon>Bacillati</taxon>
        <taxon>Bacillota</taxon>
        <taxon>Clostridia</taxon>
        <taxon>Eubacteriales</taxon>
        <taxon>Peptococcaceae</taxon>
        <taxon>Desulforamulus</taxon>
    </lineage>
</organism>
<proteinExistence type="predicted"/>
<dbReference type="Pfam" id="PF13411">
    <property type="entry name" value="MerR_1"/>
    <property type="match status" value="1"/>
</dbReference>
<evidence type="ECO:0000259" key="2">
    <source>
        <dbReference type="PROSITE" id="PS50937"/>
    </source>
</evidence>
<dbReference type="GO" id="GO:0003677">
    <property type="term" value="F:DNA binding"/>
    <property type="evidence" value="ECO:0007669"/>
    <property type="project" value="UniProtKB-KW"/>
</dbReference>
<evidence type="ECO:0000313" key="4">
    <source>
        <dbReference type="Proteomes" id="UP000222564"/>
    </source>
</evidence>
<dbReference type="PANTHER" id="PTHR30204:SF95">
    <property type="entry name" value="HTH-TYPE TRANSCRIPTIONAL REGULATOR CUER"/>
    <property type="match status" value="1"/>
</dbReference>
<dbReference type="AlphaFoldDB" id="A0A2C6MJS8"/>
<dbReference type="PRINTS" id="PR00040">
    <property type="entry name" value="HTHMERR"/>
</dbReference>
<keyword evidence="4" id="KW-1185">Reference proteome</keyword>
<dbReference type="PANTHER" id="PTHR30204">
    <property type="entry name" value="REDOX-CYCLING DRUG-SENSING TRANSCRIPTIONAL ACTIVATOR SOXR"/>
    <property type="match status" value="1"/>
</dbReference>
<dbReference type="PROSITE" id="PS50937">
    <property type="entry name" value="HTH_MERR_2"/>
    <property type="match status" value="1"/>
</dbReference>
<dbReference type="GO" id="GO:0003700">
    <property type="term" value="F:DNA-binding transcription factor activity"/>
    <property type="evidence" value="ECO:0007669"/>
    <property type="project" value="InterPro"/>
</dbReference>
<feature type="domain" description="HTH merR-type" evidence="2">
    <location>
        <begin position="3"/>
        <end position="71"/>
    </location>
</feature>
<evidence type="ECO:0000256" key="1">
    <source>
        <dbReference type="ARBA" id="ARBA00023125"/>
    </source>
</evidence>
<protein>
    <submittedName>
        <fullName evidence="3">MerR family transcriptional regulator</fullName>
    </submittedName>
</protein>
<reference evidence="3 4" key="1">
    <citation type="submission" date="2013-09" db="EMBL/GenBank/DDBJ databases">
        <title>Biodegradation of hydrocarbons in the deep terrestrial subsurface : characterization of a microbial consortium composed of two Desulfotomaculum species originating from a deep geological formation.</title>
        <authorList>
            <person name="Aullo T."/>
            <person name="Berlendis S."/>
            <person name="Lascourreges J.-F."/>
            <person name="Dessort D."/>
            <person name="Saint-Laurent S."/>
            <person name="Schraauwers B."/>
            <person name="Mas J."/>
            <person name="Magot M."/>
            <person name="Ranchou-Peyruse A."/>
        </authorList>
    </citation>
    <scope>NUCLEOTIDE SEQUENCE [LARGE SCALE GENOMIC DNA]</scope>
    <source>
        <strain evidence="3 4">Bs107</strain>
    </source>
</reference>
<accession>A0A2C6MJS8</accession>
<dbReference type="Proteomes" id="UP000222564">
    <property type="component" value="Unassembled WGS sequence"/>
</dbReference>
<dbReference type="InterPro" id="IPR047057">
    <property type="entry name" value="MerR_fam"/>
</dbReference>
<gene>
    <name evidence="3" type="ORF">P378_01340</name>
</gene>
<evidence type="ECO:0000313" key="3">
    <source>
        <dbReference type="EMBL" id="PHJ39833.1"/>
    </source>
</evidence>
<comment type="caution">
    <text evidence="3">The sequence shown here is derived from an EMBL/GenBank/DDBJ whole genome shotgun (WGS) entry which is preliminary data.</text>
</comment>
<keyword evidence="1" id="KW-0238">DNA-binding</keyword>
<dbReference type="InterPro" id="IPR000551">
    <property type="entry name" value="MerR-type_HTH_dom"/>
</dbReference>
<dbReference type="SMART" id="SM00422">
    <property type="entry name" value="HTH_MERR"/>
    <property type="match status" value="1"/>
</dbReference>
<dbReference type="SUPFAM" id="SSF46955">
    <property type="entry name" value="Putative DNA-binding domain"/>
    <property type="match status" value="1"/>
</dbReference>
<sequence>MTLYKIGELAELAGVSRRTIDYYTNLGLLKPARWESKYRYYSQDSLLRLKLIESMKNQRLTLDEIKERIEALDYALSRGTKQSQRRSLDIDYLKGQFKQLETQLAQLQPMVSNMDANQAAVATKQVLMQSMTVIQSLLLYINEVSPFI</sequence>
<name>A0A2C6MJS8_9FIRM</name>
<dbReference type="Gene3D" id="1.10.1660.10">
    <property type="match status" value="1"/>
</dbReference>
<dbReference type="EMBL" id="AWQQ01000007">
    <property type="protein sequence ID" value="PHJ39833.1"/>
    <property type="molecule type" value="Genomic_DNA"/>
</dbReference>
<dbReference type="InterPro" id="IPR009061">
    <property type="entry name" value="DNA-bd_dom_put_sf"/>
</dbReference>
<dbReference type="RefSeq" id="WP_099081994.1">
    <property type="nucleotide sequence ID" value="NZ_AWQQ01000007.1"/>
</dbReference>
<dbReference type="CDD" id="cd04779">
    <property type="entry name" value="HTH_MerR-like_sg4"/>
    <property type="match status" value="1"/>
</dbReference>